<evidence type="ECO:0000313" key="2">
    <source>
        <dbReference type="Proteomes" id="UP000750711"/>
    </source>
</evidence>
<dbReference type="PANTHER" id="PTHR43591:SF10">
    <property type="entry name" value="ABC TRANSMEMBRANE TYPE-1 DOMAIN-CONTAINING PROTEIN-RELATED"/>
    <property type="match status" value="1"/>
</dbReference>
<dbReference type="Pfam" id="PF13489">
    <property type="entry name" value="Methyltransf_23"/>
    <property type="match status" value="1"/>
</dbReference>
<reference evidence="1" key="1">
    <citation type="submission" date="2021-03" db="EMBL/GenBank/DDBJ databases">
        <title>Comparative genomics and phylogenomic investigation of the class Geoglossomycetes provide insights into ecological specialization and systematics.</title>
        <authorList>
            <person name="Melie T."/>
            <person name="Pirro S."/>
            <person name="Miller A.N."/>
            <person name="Quandt A."/>
        </authorList>
    </citation>
    <scope>NUCLEOTIDE SEQUENCE</scope>
    <source>
        <strain evidence="1">CAQ_001_2017</strain>
    </source>
</reference>
<dbReference type="EMBL" id="JAGHQM010001193">
    <property type="protein sequence ID" value="KAH0556182.1"/>
    <property type="molecule type" value="Genomic_DNA"/>
</dbReference>
<organism evidence="1 2">
    <name type="scientific">Trichoglossum hirsutum</name>
    <dbReference type="NCBI Taxonomy" id="265104"/>
    <lineage>
        <taxon>Eukaryota</taxon>
        <taxon>Fungi</taxon>
        <taxon>Dikarya</taxon>
        <taxon>Ascomycota</taxon>
        <taxon>Pezizomycotina</taxon>
        <taxon>Geoglossomycetes</taxon>
        <taxon>Geoglossales</taxon>
        <taxon>Geoglossaceae</taxon>
        <taxon>Trichoglossum</taxon>
    </lineage>
</organism>
<gene>
    <name evidence="1" type="ORF">GP486_005887</name>
</gene>
<keyword evidence="2" id="KW-1185">Reference proteome</keyword>
<comment type="caution">
    <text evidence="1">The sequence shown here is derived from an EMBL/GenBank/DDBJ whole genome shotgun (WGS) entry which is preliminary data.</text>
</comment>
<sequence>MEKWPPWLIGMVQVHHLFRLNLGGNLFRAPIGDSPQEVLDIGTGTGIWAIDFAEWPRWVPPNVKFEVDDAESDWSFPPNHFDFIHARTMGGSISDLDKLLAQCYKHLKPGGWLELDEVDTLARSDDGSLTPQHALSQWIAYLNEASMKAGRRLDIARTYKAAIEKTGFVDVRDDIYKNPVGTWPKEKRLKEIGQWGTLSTLEGLEAYSLALLTRVLGWDRARIEVMLTEVRKDISDRKIHWYFNM</sequence>
<dbReference type="GO" id="GO:0008168">
    <property type="term" value="F:methyltransferase activity"/>
    <property type="evidence" value="ECO:0007669"/>
    <property type="project" value="TreeGrafter"/>
</dbReference>
<protein>
    <recommendedName>
        <fullName evidence="3">Methyltransferase</fullName>
    </recommendedName>
</protein>
<dbReference type="SUPFAM" id="SSF53335">
    <property type="entry name" value="S-adenosyl-L-methionine-dependent methyltransferases"/>
    <property type="match status" value="1"/>
</dbReference>
<name>A0A9P8L8D0_9PEZI</name>
<accession>A0A9P8L8D0</accession>
<dbReference type="Gene3D" id="3.40.50.150">
    <property type="entry name" value="Vaccinia Virus protein VP39"/>
    <property type="match status" value="1"/>
</dbReference>
<dbReference type="CDD" id="cd02440">
    <property type="entry name" value="AdoMet_MTases"/>
    <property type="match status" value="1"/>
</dbReference>
<dbReference type="InterPro" id="IPR029063">
    <property type="entry name" value="SAM-dependent_MTases_sf"/>
</dbReference>
<evidence type="ECO:0000313" key="1">
    <source>
        <dbReference type="EMBL" id="KAH0556182.1"/>
    </source>
</evidence>
<dbReference type="Proteomes" id="UP000750711">
    <property type="component" value="Unassembled WGS sequence"/>
</dbReference>
<dbReference type="PANTHER" id="PTHR43591">
    <property type="entry name" value="METHYLTRANSFERASE"/>
    <property type="match status" value="1"/>
</dbReference>
<proteinExistence type="predicted"/>
<dbReference type="AlphaFoldDB" id="A0A9P8L8D0"/>
<evidence type="ECO:0008006" key="3">
    <source>
        <dbReference type="Google" id="ProtNLM"/>
    </source>
</evidence>